<protein>
    <recommendedName>
        <fullName evidence="2">UPF0231 protein PTQ27_09610</fullName>
    </recommendedName>
</protein>
<dbReference type="PIRSF" id="PIRSF006287">
    <property type="entry name" value="UCP006287"/>
    <property type="match status" value="1"/>
</dbReference>
<keyword evidence="4" id="KW-1185">Reference proteome</keyword>
<name>A0ABT5MRA0_9PAST</name>
<dbReference type="RefSeq" id="WP_273748899.1">
    <property type="nucleotide sequence ID" value="NZ_JAQSJE010000009.1"/>
</dbReference>
<dbReference type="InterPro" id="IPR008249">
    <property type="entry name" value="UPF0231"/>
</dbReference>
<dbReference type="Pfam" id="PF06062">
    <property type="entry name" value="UPF0231"/>
    <property type="match status" value="1"/>
</dbReference>
<evidence type="ECO:0000313" key="4">
    <source>
        <dbReference type="Proteomes" id="UP001221909"/>
    </source>
</evidence>
<reference evidence="3 4" key="1">
    <citation type="submission" date="2023-02" db="EMBL/GenBank/DDBJ databases">
        <title>Mannheimia cairiniae sp. nov., a novel species of Mannheimia obtained from moscovy ducks (Cairina moschata) and reclassification of Mannheimia ovis as heterotypic synonym of Mannheimia pernigra.</title>
        <authorList>
            <person name="Christensen H."/>
        </authorList>
    </citation>
    <scope>NUCLEOTIDE SEQUENCE [LARGE SCALE GENOMIC DNA]</scope>
    <source>
        <strain evidence="3 4">AT1</strain>
    </source>
</reference>
<accession>A0ABT5MRA0</accession>
<dbReference type="HAMAP" id="MF_01053">
    <property type="entry name" value="UPF0231"/>
    <property type="match status" value="1"/>
</dbReference>
<proteinExistence type="inferred from homology"/>
<gene>
    <name evidence="3" type="ORF">PTQ27_09610</name>
</gene>
<evidence type="ECO:0000256" key="2">
    <source>
        <dbReference type="HAMAP-Rule" id="MF_01053"/>
    </source>
</evidence>
<sequence>MEYQFTHSIHGVVAKCSMDHEAFARWLNSEITENQKDLEAIFTEIEKCRAAFPNHYECVFEGREYSIYFDYDEVMAKANNLDAEFEDEMEDGFQFYNQESIAFCGLDDFEKFLKAYQLFLKTYH</sequence>
<organism evidence="3 4">
    <name type="scientific">Mannheimia cairinae</name>
    <dbReference type="NCBI Taxonomy" id="3025936"/>
    <lineage>
        <taxon>Bacteria</taxon>
        <taxon>Pseudomonadati</taxon>
        <taxon>Pseudomonadota</taxon>
        <taxon>Gammaproteobacteria</taxon>
        <taxon>Pasteurellales</taxon>
        <taxon>Pasteurellaceae</taxon>
        <taxon>Mannheimia</taxon>
    </lineage>
</organism>
<evidence type="ECO:0000256" key="1">
    <source>
        <dbReference type="ARBA" id="ARBA00005367"/>
    </source>
</evidence>
<evidence type="ECO:0000313" key="3">
    <source>
        <dbReference type="EMBL" id="MDD0824714.1"/>
    </source>
</evidence>
<comment type="similarity">
    <text evidence="1 2">Belongs to the UPF0231 family.</text>
</comment>
<dbReference type="Proteomes" id="UP001221909">
    <property type="component" value="Unassembled WGS sequence"/>
</dbReference>
<comment type="caution">
    <text evidence="3">The sequence shown here is derived from an EMBL/GenBank/DDBJ whole genome shotgun (WGS) entry which is preliminary data.</text>
</comment>
<dbReference type="NCBIfam" id="NF003575">
    <property type="entry name" value="PRK05248.1-2"/>
    <property type="match status" value="1"/>
</dbReference>
<dbReference type="EMBL" id="JAQSJE010000009">
    <property type="protein sequence ID" value="MDD0824714.1"/>
    <property type="molecule type" value="Genomic_DNA"/>
</dbReference>